<feature type="domain" description="Beta-ketoacyl-[acyl-carrier-protein] synthase III C-terminal" evidence="10">
    <location>
        <begin position="232"/>
        <end position="320"/>
    </location>
</feature>
<dbReference type="GO" id="GO:0005737">
    <property type="term" value="C:cytoplasm"/>
    <property type="evidence" value="ECO:0007669"/>
    <property type="project" value="UniProtKB-SubCell"/>
</dbReference>
<feature type="active site" evidence="9">
    <location>
        <position position="247"/>
    </location>
</feature>
<dbReference type="RefSeq" id="WP_022530764.1">
    <property type="nucleotide sequence ID" value="NZ_KI271608.1"/>
</dbReference>
<evidence type="ECO:0000256" key="8">
    <source>
        <dbReference type="ARBA" id="ARBA00023315"/>
    </source>
</evidence>
<dbReference type="Pfam" id="PF08541">
    <property type="entry name" value="ACP_syn_III_C"/>
    <property type="match status" value="1"/>
</dbReference>
<evidence type="ECO:0000256" key="4">
    <source>
        <dbReference type="ARBA" id="ARBA00022679"/>
    </source>
</evidence>
<accession>U4TIE4</accession>
<dbReference type="CDD" id="cd00830">
    <property type="entry name" value="KAS_III"/>
    <property type="match status" value="1"/>
</dbReference>
<dbReference type="eggNOG" id="COG0332">
    <property type="taxonomic scope" value="Bacteria"/>
</dbReference>
<dbReference type="AlphaFoldDB" id="U4TIE4"/>
<keyword evidence="13" id="KW-1185">Reference proteome</keyword>
<comment type="catalytic activity">
    <reaction evidence="9">
        <text>malonyl-[ACP] + acetyl-CoA + H(+) = 3-oxobutanoyl-[ACP] + CO2 + CoA</text>
        <dbReference type="Rhea" id="RHEA:12080"/>
        <dbReference type="Rhea" id="RHEA-COMP:9623"/>
        <dbReference type="Rhea" id="RHEA-COMP:9625"/>
        <dbReference type="ChEBI" id="CHEBI:15378"/>
        <dbReference type="ChEBI" id="CHEBI:16526"/>
        <dbReference type="ChEBI" id="CHEBI:57287"/>
        <dbReference type="ChEBI" id="CHEBI:57288"/>
        <dbReference type="ChEBI" id="CHEBI:78449"/>
        <dbReference type="ChEBI" id="CHEBI:78450"/>
        <dbReference type="EC" id="2.3.1.180"/>
    </reaction>
</comment>
<keyword evidence="8 9" id="KW-0012">Acyltransferase</keyword>
<evidence type="ECO:0000256" key="1">
    <source>
        <dbReference type="ARBA" id="ARBA00008642"/>
    </source>
</evidence>
<keyword evidence="7 9" id="KW-0275">Fatty acid biosynthesis</keyword>
<dbReference type="Proteomes" id="UP000030647">
    <property type="component" value="Unassembled WGS sequence"/>
</dbReference>
<evidence type="ECO:0000256" key="2">
    <source>
        <dbReference type="ARBA" id="ARBA00022490"/>
    </source>
</evidence>
<sequence length="320" mass="33638">MTTTPYTILASAGCLPERTVTNDDLAARMDTSDEWIRQRTGIRTRHIAGPAETTSTLCTTVAQQLLAQAGISADQLSYILVATMSPDYATPATAAQVQGRIGARHAVAFDLSAACSGFVYSLHVMQRLLAGSEKRYGLVLGGEVLSRLVDWHDRSTAVLFGDGAGGVLVSNRGPGAYLGADLRTLGDQGDALTARQLAAGDDPQAAYLHMNGRRVYSFAVREVPRSLTQAVANAGLTLAQVDHFCLHQANARIVAQVAKDLDQPASKFPLNIAQVGNTAAASEPLLLAENIANGTIQRGDVVACCGFGGGLTVGTVVLRY</sequence>
<keyword evidence="4 9" id="KW-0808">Transferase</keyword>
<feature type="active site" evidence="9">
    <location>
        <position position="115"/>
    </location>
</feature>
<evidence type="ECO:0000256" key="5">
    <source>
        <dbReference type="ARBA" id="ARBA00022832"/>
    </source>
</evidence>
<feature type="domain" description="Beta-ketoacyl-[acyl-carrier-protein] synthase III N-terminal" evidence="11">
    <location>
        <begin position="109"/>
        <end position="184"/>
    </location>
</feature>
<dbReference type="SUPFAM" id="SSF53901">
    <property type="entry name" value="Thiolase-like"/>
    <property type="match status" value="1"/>
</dbReference>
<dbReference type="Gene3D" id="3.40.47.10">
    <property type="match status" value="1"/>
</dbReference>
<organism evidence="12 13">
    <name type="scientific">Schleiferilactobacillus shenzhenensis LY-73</name>
    <dbReference type="NCBI Taxonomy" id="1231336"/>
    <lineage>
        <taxon>Bacteria</taxon>
        <taxon>Bacillati</taxon>
        <taxon>Bacillota</taxon>
        <taxon>Bacilli</taxon>
        <taxon>Lactobacillales</taxon>
        <taxon>Lactobacillaceae</taxon>
        <taxon>Schleiferilactobacillus</taxon>
    </lineage>
</organism>
<evidence type="ECO:0000259" key="10">
    <source>
        <dbReference type="Pfam" id="PF08541"/>
    </source>
</evidence>
<dbReference type="NCBIfam" id="NF006829">
    <property type="entry name" value="PRK09352.1"/>
    <property type="match status" value="1"/>
</dbReference>
<dbReference type="GO" id="GO:0044550">
    <property type="term" value="P:secondary metabolite biosynthetic process"/>
    <property type="evidence" value="ECO:0007669"/>
    <property type="project" value="TreeGrafter"/>
</dbReference>
<dbReference type="STRING" id="1231336.L248_1758"/>
<evidence type="ECO:0000259" key="11">
    <source>
        <dbReference type="Pfam" id="PF08545"/>
    </source>
</evidence>
<dbReference type="PANTHER" id="PTHR34069">
    <property type="entry name" value="3-OXOACYL-[ACYL-CARRIER-PROTEIN] SYNTHASE 3"/>
    <property type="match status" value="1"/>
</dbReference>
<dbReference type="PANTHER" id="PTHR34069:SF2">
    <property type="entry name" value="BETA-KETOACYL-[ACYL-CARRIER-PROTEIN] SYNTHASE III"/>
    <property type="match status" value="1"/>
</dbReference>
<dbReference type="HAMAP" id="MF_01815">
    <property type="entry name" value="FabH"/>
    <property type="match status" value="1"/>
</dbReference>
<comment type="similarity">
    <text evidence="1 9">Belongs to the thiolase-like superfamily. FabH family.</text>
</comment>
<keyword evidence="3 9" id="KW-0444">Lipid biosynthesis</keyword>
<dbReference type="InterPro" id="IPR013747">
    <property type="entry name" value="ACP_syn_III_C"/>
</dbReference>
<evidence type="ECO:0000313" key="12">
    <source>
        <dbReference type="EMBL" id="ERL63939.1"/>
    </source>
</evidence>
<dbReference type="Pfam" id="PF08545">
    <property type="entry name" value="ACP_syn_III"/>
    <property type="match status" value="1"/>
</dbReference>
<feature type="region of interest" description="ACP-binding" evidence="9">
    <location>
        <begin position="248"/>
        <end position="252"/>
    </location>
</feature>
<reference evidence="13" key="1">
    <citation type="journal article" date="2013" name="Genome Announc.">
        <title>Whole-Genome Sequencing of Lactobacillus shenzhenensis Strain LY-73T.</title>
        <authorList>
            <person name="Lin Z."/>
            <person name="Liu Z."/>
            <person name="Yang R."/>
            <person name="Zou Y."/>
            <person name="Wan D."/>
            <person name="Chen J."/>
            <person name="Guo M."/>
            <person name="Zhao J."/>
            <person name="Fang C."/>
            <person name="Yang R."/>
            <person name="Liu F."/>
        </authorList>
    </citation>
    <scope>NUCLEOTIDE SEQUENCE [LARGE SCALE GENOMIC DNA]</scope>
    <source>
        <strain evidence="13">LY-73</strain>
    </source>
</reference>
<comment type="subcellular location">
    <subcellularLocation>
        <location evidence="9">Cytoplasm</location>
    </subcellularLocation>
</comment>
<dbReference type="OrthoDB" id="9815506at2"/>
<keyword evidence="5 9" id="KW-0276">Fatty acid metabolism</keyword>
<dbReference type="InterPro" id="IPR016039">
    <property type="entry name" value="Thiolase-like"/>
</dbReference>
<comment type="pathway">
    <text evidence="9">Lipid metabolism; fatty acid biosynthesis.</text>
</comment>
<comment type="domain">
    <text evidence="9">The last Arg residue of the ACP-binding site is essential for the weak association between ACP/AcpP and FabH.</text>
</comment>
<dbReference type="GO" id="GO:0033818">
    <property type="term" value="F:beta-ketoacyl-acyl-carrier-protein synthase III activity"/>
    <property type="evidence" value="ECO:0007669"/>
    <property type="project" value="UniProtKB-UniRule"/>
</dbReference>
<evidence type="ECO:0000256" key="3">
    <source>
        <dbReference type="ARBA" id="ARBA00022516"/>
    </source>
</evidence>
<dbReference type="InterPro" id="IPR004655">
    <property type="entry name" value="FabH"/>
</dbReference>
<dbReference type="NCBIfam" id="TIGR00747">
    <property type="entry name" value="fabH"/>
    <property type="match status" value="1"/>
</dbReference>
<dbReference type="GO" id="GO:0006633">
    <property type="term" value="P:fatty acid biosynthetic process"/>
    <property type="evidence" value="ECO:0007669"/>
    <property type="project" value="UniProtKB-UniRule"/>
</dbReference>
<evidence type="ECO:0000256" key="6">
    <source>
        <dbReference type="ARBA" id="ARBA00023098"/>
    </source>
</evidence>
<dbReference type="EMBL" id="KI271608">
    <property type="protein sequence ID" value="ERL63939.1"/>
    <property type="molecule type" value="Genomic_DNA"/>
</dbReference>
<dbReference type="EC" id="2.3.1.180" evidence="9"/>
<keyword evidence="6 9" id="KW-0443">Lipid metabolism</keyword>
<keyword evidence="2 9" id="KW-0963">Cytoplasm</keyword>
<proteinExistence type="inferred from homology"/>
<dbReference type="HOGENOM" id="CLU_039592_4_1_9"/>
<keyword evidence="9" id="KW-0511">Multifunctional enzyme</keyword>
<dbReference type="UniPathway" id="UPA00094"/>
<gene>
    <name evidence="9 12" type="primary">fabH</name>
    <name evidence="12" type="ORF">L248_1758</name>
</gene>
<feature type="active site" evidence="9">
    <location>
        <position position="277"/>
    </location>
</feature>
<protein>
    <recommendedName>
        <fullName evidence="9">Beta-ketoacyl-[acyl-carrier-protein] synthase III</fullName>
        <shortName evidence="9">Beta-ketoacyl-ACP synthase III</shortName>
        <shortName evidence="9">KAS III</shortName>
        <ecNumber evidence="9">2.3.1.180</ecNumber>
    </recommendedName>
    <alternativeName>
        <fullName evidence="9">3-oxoacyl-[acyl-carrier-protein] synthase 3</fullName>
    </alternativeName>
    <alternativeName>
        <fullName evidence="9">3-oxoacyl-[acyl-carrier-protein] synthase III</fullName>
    </alternativeName>
</protein>
<comment type="subunit">
    <text evidence="9">Homodimer.</text>
</comment>
<evidence type="ECO:0000313" key="13">
    <source>
        <dbReference type="Proteomes" id="UP000030647"/>
    </source>
</evidence>
<evidence type="ECO:0000256" key="7">
    <source>
        <dbReference type="ARBA" id="ARBA00023160"/>
    </source>
</evidence>
<name>U4TIE4_9LACO</name>
<evidence type="ECO:0000256" key="9">
    <source>
        <dbReference type="HAMAP-Rule" id="MF_01815"/>
    </source>
</evidence>
<dbReference type="GO" id="GO:0004315">
    <property type="term" value="F:3-oxoacyl-[acyl-carrier-protein] synthase activity"/>
    <property type="evidence" value="ECO:0007669"/>
    <property type="project" value="InterPro"/>
</dbReference>
<comment type="function">
    <text evidence="9">Catalyzes the condensation reaction of fatty acid synthesis by the addition to an acyl acceptor of two carbons from malonyl-ACP. Catalyzes the first condensation reaction which initiates fatty acid synthesis and may therefore play a role in governing the total rate of fatty acid production. Possesses both acetoacetyl-ACP synthase and acetyl transacylase activities. Its substrate specificity determines the biosynthesis of branched-chain and/or straight-chain of fatty acids.</text>
</comment>
<dbReference type="InterPro" id="IPR013751">
    <property type="entry name" value="ACP_syn_III_N"/>
</dbReference>